<dbReference type="GO" id="GO:0003824">
    <property type="term" value="F:catalytic activity"/>
    <property type="evidence" value="ECO:0007669"/>
    <property type="project" value="InterPro"/>
</dbReference>
<keyword evidence="3" id="KW-1185">Reference proteome</keyword>
<organism evidence="2 3">
    <name type="scientific">Cuscuta europaea</name>
    <name type="common">European dodder</name>
    <dbReference type="NCBI Taxonomy" id="41803"/>
    <lineage>
        <taxon>Eukaryota</taxon>
        <taxon>Viridiplantae</taxon>
        <taxon>Streptophyta</taxon>
        <taxon>Embryophyta</taxon>
        <taxon>Tracheophyta</taxon>
        <taxon>Spermatophyta</taxon>
        <taxon>Magnoliopsida</taxon>
        <taxon>eudicotyledons</taxon>
        <taxon>Gunneridae</taxon>
        <taxon>Pentapetalae</taxon>
        <taxon>asterids</taxon>
        <taxon>lamiids</taxon>
        <taxon>Solanales</taxon>
        <taxon>Convolvulaceae</taxon>
        <taxon>Cuscuteae</taxon>
        <taxon>Cuscuta</taxon>
        <taxon>Cuscuta subgen. Cuscuta</taxon>
    </lineage>
</organism>
<dbReference type="Pfam" id="PF03372">
    <property type="entry name" value="Exo_endo_phos"/>
    <property type="match status" value="1"/>
</dbReference>
<reference evidence="2" key="1">
    <citation type="submission" date="2022-07" db="EMBL/GenBank/DDBJ databases">
        <authorList>
            <person name="Macas J."/>
            <person name="Novak P."/>
            <person name="Neumann P."/>
        </authorList>
    </citation>
    <scope>NUCLEOTIDE SEQUENCE</scope>
</reference>
<dbReference type="Gene3D" id="3.60.10.10">
    <property type="entry name" value="Endonuclease/exonuclease/phosphatase"/>
    <property type="match status" value="1"/>
</dbReference>
<sequence>METFSDDNRVASVMRKIGMDYSFAVASEGHRGGLAPFCREGIQVQIVNSSNHFIDLQISLEEGAPSWHFTGFYGCPERTRRRESWDILKSLSLGIDQPWLVMGDFNDLIFATEKRGRVLHPPWLLRGFRDSVWASGLRNFAFKGYQCWRGSPNWVEEKLDRTLVSKSWLDIFGAAEAESLEGAPSDHLAIFIKLIPA</sequence>
<proteinExistence type="predicted"/>
<evidence type="ECO:0000259" key="1">
    <source>
        <dbReference type="Pfam" id="PF03372"/>
    </source>
</evidence>
<name>A0A9P0ZVY8_CUSEU</name>
<protein>
    <recommendedName>
        <fullName evidence="1">Endonuclease/exonuclease/phosphatase domain-containing protein</fullName>
    </recommendedName>
</protein>
<dbReference type="EMBL" id="CAMAPE010000060">
    <property type="protein sequence ID" value="CAH9112818.1"/>
    <property type="molecule type" value="Genomic_DNA"/>
</dbReference>
<feature type="domain" description="Endonuclease/exonuclease/phosphatase" evidence="1">
    <location>
        <begin position="47"/>
        <end position="187"/>
    </location>
</feature>
<dbReference type="SUPFAM" id="SSF56219">
    <property type="entry name" value="DNase I-like"/>
    <property type="match status" value="1"/>
</dbReference>
<dbReference type="InterPro" id="IPR036691">
    <property type="entry name" value="Endo/exonu/phosph_ase_sf"/>
</dbReference>
<gene>
    <name evidence="2" type="ORF">CEURO_LOCUS19760</name>
</gene>
<accession>A0A9P0ZVY8</accession>
<evidence type="ECO:0000313" key="3">
    <source>
        <dbReference type="Proteomes" id="UP001152484"/>
    </source>
</evidence>
<dbReference type="OrthoDB" id="1001388at2759"/>
<dbReference type="InterPro" id="IPR005135">
    <property type="entry name" value="Endo/exonuclease/phosphatase"/>
</dbReference>
<dbReference type="AlphaFoldDB" id="A0A9P0ZVY8"/>
<dbReference type="Proteomes" id="UP001152484">
    <property type="component" value="Unassembled WGS sequence"/>
</dbReference>
<evidence type="ECO:0000313" key="2">
    <source>
        <dbReference type="EMBL" id="CAH9112818.1"/>
    </source>
</evidence>
<comment type="caution">
    <text evidence="2">The sequence shown here is derived from an EMBL/GenBank/DDBJ whole genome shotgun (WGS) entry which is preliminary data.</text>
</comment>